<sequence length="559" mass="63531">MERQLIPDYIFEVSWEVCNKVGGIYTVLSTKAKTLQKQYKDKIIFIGPDIWGDKPSPYFTRSKTLLKEWQHEACLPQNMKVKVGRWNVPGRPIVILVDFKPLYAYKNDLYGEMWNRYGVNSLPAYGDYDESCAFAYASALVIESFYKFIHGEKYKVVAHFDEWMTGMGLLHIKYTLPQVATLFTTHATSIGRSIAGNGKPLYDYLAGYNGDQMAEELNIVSKHSLEKTAAIEADCFTTVSEITAKESTQLLDRKPDVVTPNGFERNFVPSGEAYEERRKTARQRLFDITEALTGERPNKNAFLIATSGRYEYKNKGIDLFVDAIKRVAKSLDMGREIVAFVLVPAWVDAPRTDLQERLKQPAHETTPLPEPFITHTLHNFDQDNVVNQIHYLQLDNQPGSQVKIVFIPSYLTGDDGIVNLSYYDLLIGLDATAFPSYYEPWGYTPLESIAFGVPTITTDLSGFGQWINSRQEQGMRKSGVKVLHRSDFNFVEVSEELADTILALSHCGKAQREKIAQAATAVSLEAEWKNFIEYYSQAFHLALEKASQRKPKENNDLEY</sequence>
<reference evidence="3" key="1">
    <citation type="journal article" date="2021" name="PeerJ">
        <title>Extensive microbial diversity within the chicken gut microbiome revealed by metagenomics and culture.</title>
        <authorList>
            <person name="Gilroy R."/>
            <person name="Ravi A."/>
            <person name="Getino M."/>
            <person name="Pursley I."/>
            <person name="Horton D.L."/>
            <person name="Alikhan N.F."/>
            <person name="Baker D."/>
            <person name="Gharbi K."/>
            <person name="Hall N."/>
            <person name="Watson M."/>
            <person name="Adriaenssens E.M."/>
            <person name="Foster-Nyarko E."/>
            <person name="Jarju S."/>
            <person name="Secka A."/>
            <person name="Antonio M."/>
            <person name="Oren A."/>
            <person name="Chaudhuri R.R."/>
            <person name="La Ragione R."/>
            <person name="Hildebrand F."/>
            <person name="Pallen M.J."/>
        </authorList>
    </citation>
    <scope>NUCLEOTIDE SEQUENCE</scope>
    <source>
        <strain evidence="3">CHK121-7720</strain>
    </source>
</reference>
<dbReference type="Proteomes" id="UP000757103">
    <property type="component" value="Unassembled WGS sequence"/>
</dbReference>
<name>A0A921SVZ0_9BACT</name>
<protein>
    <submittedName>
        <fullName evidence="3">Glycogen/starch synthase</fullName>
    </submittedName>
</protein>
<reference evidence="3" key="2">
    <citation type="submission" date="2021-09" db="EMBL/GenBank/DDBJ databases">
        <authorList>
            <person name="Gilroy R."/>
        </authorList>
    </citation>
    <scope>NUCLEOTIDE SEQUENCE</scope>
    <source>
        <strain evidence="3">CHK121-7720</strain>
    </source>
</reference>
<dbReference type="EMBL" id="DYUD01000027">
    <property type="protein sequence ID" value="HJG89827.1"/>
    <property type="molecule type" value="Genomic_DNA"/>
</dbReference>
<dbReference type="AlphaFoldDB" id="A0A921SVZ0"/>
<evidence type="ECO:0000256" key="1">
    <source>
        <dbReference type="ARBA" id="ARBA00022676"/>
    </source>
</evidence>
<dbReference type="Gene3D" id="3.40.50.2000">
    <property type="entry name" value="Glycogen Phosphorylase B"/>
    <property type="match status" value="2"/>
</dbReference>
<accession>A0A921SVZ0</accession>
<keyword evidence="1" id="KW-0328">Glycosyltransferase</keyword>
<dbReference type="GO" id="GO:0005737">
    <property type="term" value="C:cytoplasm"/>
    <property type="evidence" value="ECO:0007669"/>
    <property type="project" value="TreeGrafter"/>
</dbReference>
<dbReference type="RefSeq" id="WP_273306884.1">
    <property type="nucleotide sequence ID" value="NZ_DYUD01000027.1"/>
</dbReference>
<dbReference type="GO" id="GO:0004373">
    <property type="term" value="F:alpha-1,4-glucan glucosyltransferase (UDP-glucose donor) activity"/>
    <property type="evidence" value="ECO:0007669"/>
    <property type="project" value="InterPro"/>
</dbReference>
<gene>
    <name evidence="3" type="ORF">K8U91_10220</name>
</gene>
<dbReference type="GO" id="GO:0005978">
    <property type="term" value="P:glycogen biosynthetic process"/>
    <property type="evidence" value="ECO:0007669"/>
    <property type="project" value="InterPro"/>
</dbReference>
<evidence type="ECO:0000313" key="3">
    <source>
        <dbReference type="EMBL" id="HJG89827.1"/>
    </source>
</evidence>
<dbReference type="InterPro" id="IPR008631">
    <property type="entry name" value="Glycogen_synth"/>
</dbReference>
<evidence type="ECO:0000256" key="2">
    <source>
        <dbReference type="ARBA" id="ARBA00022679"/>
    </source>
</evidence>
<proteinExistence type="predicted"/>
<keyword evidence="2" id="KW-0808">Transferase</keyword>
<dbReference type="Pfam" id="PF05693">
    <property type="entry name" value="Glycogen_syn"/>
    <property type="match status" value="2"/>
</dbReference>
<dbReference type="SUPFAM" id="SSF53756">
    <property type="entry name" value="UDP-Glycosyltransferase/glycogen phosphorylase"/>
    <property type="match status" value="1"/>
</dbReference>
<dbReference type="PANTHER" id="PTHR10176">
    <property type="entry name" value="GLYCOGEN SYNTHASE"/>
    <property type="match status" value="1"/>
</dbReference>
<comment type="caution">
    <text evidence="3">The sequence shown here is derived from an EMBL/GenBank/DDBJ whole genome shotgun (WGS) entry which is preliminary data.</text>
</comment>
<evidence type="ECO:0000313" key="4">
    <source>
        <dbReference type="Proteomes" id="UP000757103"/>
    </source>
</evidence>
<organism evidence="3 4">
    <name type="scientific">Barnesiella viscericola</name>
    <dbReference type="NCBI Taxonomy" id="397865"/>
    <lineage>
        <taxon>Bacteria</taxon>
        <taxon>Pseudomonadati</taxon>
        <taxon>Bacteroidota</taxon>
        <taxon>Bacteroidia</taxon>
        <taxon>Bacteroidales</taxon>
        <taxon>Barnesiellaceae</taxon>
        <taxon>Barnesiella</taxon>
    </lineage>
</organism>
<dbReference type="PANTHER" id="PTHR10176:SF3">
    <property type="entry name" value="GLYCOGEN [STARCH] SYNTHASE"/>
    <property type="match status" value="1"/>
</dbReference>